<gene>
    <name evidence="2" type="ORF">E3Q01_00951</name>
    <name evidence="1" type="ORF">E3Q10_00485</name>
</gene>
<evidence type="ECO:0000313" key="1">
    <source>
        <dbReference type="EMBL" id="TIC33841.1"/>
    </source>
</evidence>
<reference evidence="3 4" key="1">
    <citation type="submission" date="2019-03" db="EMBL/GenBank/DDBJ databases">
        <title>Sequencing 25 genomes of Wallemia mellicola.</title>
        <authorList>
            <person name="Gostincar C."/>
        </authorList>
    </citation>
    <scope>NUCLEOTIDE SEQUENCE [LARGE SCALE GENOMIC DNA]</scope>
    <source>
        <strain evidence="2 4">EXF-757</strain>
        <strain evidence="1 3">EXF-8738</strain>
    </source>
</reference>
<dbReference type="EMBL" id="SPRX01000008">
    <property type="protein sequence ID" value="TIC68240.1"/>
    <property type="molecule type" value="Genomic_DNA"/>
</dbReference>
<protein>
    <submittedName>
        <fullName evidence="2">Uncharacterized protein</fullName>
    </submittedName>
</protein>
<evidence type="ECO:0000313" key="3">
    <source>
        <dbReference type="Proteomes" id="UP000305647"/>
    </source>
</evidence>
<dbReference type="AlphaFoldDB" id="A0A4T0M5Z6"/>
<evidence type="ECO:0000313" key="2">
    <source>
        <dbReference type="EMBL" id="TIC68240.1"/>
    </source>
</evidence>
<accession>A0A4T0M5Z6</accession>
<organism evidence="2 4">
    <name type="scientific">Wallemia mellicola</name>
    <dbReference type="NCBI Taxonomy" id="1708541"/>
    <lineage>
        <taxon>Eukaryota</taxon>
        <taxon>Fungi</taxon>
        <taxon>Dikarya</taxon>
        <taxon>Basidiomycota</taxon>
        <taxon>Wallemiomycotina</taxon>
        <taxon>Wallemiomycetes</taxon>
        <taxon>Wallemiales</taxon>
        <taxon>Wallemiaceae</taxon>
        <taxon>Wallemia</taxon>
    </lineage>
</organism>
<evidence type="ECO:0000313" key="4">
    <source>
        <dbReference type="Proteomes" id="UP000310708"/>
    </source>
</evidence>
<dbReference type="Proteomes" id="UP000310708">
    <property type="component" value="Unassembled WGS sequence"/>
</dbReference>
<name>A0A4T0M5Z6_9BASI</name>
<dbReference type="Proteomes" id="UP000305647">
    <property type="component" value="Unassembled WGS sequence"/>
</dbReference>
<sequence>MQSALEESIKYVQKVQSLTINNESKAESVPFYKATNEDDQDWSMLVDDNAIVNDDDFDFFDESPKTATTQQTPITPFTPATPSIHYSFVDHTLEEFQMQPTNGVIPNGYQQLAFNRAISLVNYSANGKYAVEEGIQSRASYPPHWYESLSRPHLTRRKKKEKEKDSRMTFTKVIHDRSATPSSSSEYEIDEDAFINSSDDDFDIDTNLSVPPTPMTLHSNGSRLSEGAPEIVIQLSDEDRVLLSNISWSSAPKGYNIKFTPQDITSQYLTQPKLALGYDNQVIHTLPHGMQYWEKAGFTPFGGKKNIAVSIEGQRTELREAFFDTFRDMYTICNFGNVSVLHRQATLPNEHTVVFEITDVDFSTHLPRARQASQEGHTFQLLSSQEIQEVISSRDAARGLAIRIYDRIKLVVQKWAPKSQQLHQSVEARSFDFPAFVIARNGISRDQIAIAAGIASAFNYHRKLHIAYIHLSSNRLLIVSIDEYSHFHDVQLVDKVGRTSKQTILEYFKVFELETSIRWSVRVITPSAIPNDDELGDWKATNADDLDLHFYTFNTLEGKHDANKADYGWEDNLNYATINSGCNRVLKITNHSTTINHNFENYIQSLHNLSFITKYKQHPRNEDNLPYHLHKLLSISQ</sequence>
<comment type="caution">
    <text evidence="2">The sequence shown here is derived from an EMBL/GenBank/DDBJ whole genome shotgun (WGS) entry which is preliminary data.</text>
</comment>
<dbReference type="EMBL" id="SPRO01000003">
    <property type="protein sequence ID" value="TIC33841.1"/>
    <property type="molecule type" value="Genomic_DNA"/>
</dbReference>
<proteinExistence type="predicted"/>